<feature type="region of interest" description="Disordered" evidence="1">
    <location>
        <begin position="954"/>
        <end position="987"/>
    </location>
</feature>
<evidence type="ECO:0000256" key="1">
    <source>
        <dbReference type="SAM" id="MobiDB-lite"/>
    </source>
</evidence>
<feature type="compositionally biased region" description="Low complexity" evidence="1">
    <location>
        <begin position="955"/>
        <end position="977"/>
    </location>
</feature>
<dbReference type="Pfam" id="PF24893">
    <property type="entry name" value="DUF7743"/>
    <property type="match status" value="1"/>
</dbReference>
<gene>
    <name evidence="6" type="ORF">CYY_000382</name>
</gene>
<evidence type="ECO:0000259" key="4">
    <source>
        <dbReference type="Pfam" id="PF23033"/>
    </source>
</evidence>
<keyword evidence="2" id="KW-0472">Membrane</keyword>
<dbReference type="Pfam" id="PF22933">
    <property type="entry name" value="ComC_SSD"/>
    <property type="match status" value="1"/>
</dbReference>
<dbReference type="PANTHER" id="PTHR31378:SF17">
    <property type="match status" value="1"/>
</dbReference>
<dbReference type="InterPro" id="IPR054484">
    <property type="entry name" value="ComC_SSD"/>
</dbReference>
<dbReference type="Pfam" id="PF23033">
    <property type="entry name" value="DUF7034"/>
    <property type="match status" value="1"/>
</dbReference>
<evidence type="ECO:0008006" key="8">
    <source>
        <dbReference type="Google" id="ProtNLM"/>
    </source>
</evidence>
<comment type="caution">
    <text evidence="6">The sequence shown here is derived from an EMBL/GenBank/DDBJ whole genome shotgun (WGS) entry which is preliminary data.</text>
</comment>
<evidence type="ECO:0000313" key="7">
    <source>
        <dbReference type="Proteomes" id="UP000695562"/>
    </source>
</evidence>
<organism evidence="6 7">
    <name type="scientific">Polysphondylium violaceum</name>
    <dbReference type="NCBI Taxonomy" id="133409"/>
    <lineage>
        <taxon>Eukaryota</taxon>
        <taxon>Amoebozoa</taxon>
        <taxon>Evosea</taxon>
        <taxon>Eumycetozoa</taxon>
        <taxon>Dictyostelia</taxon>
        <taxon>Dictyosteliales</taxon>
        <taxon>Dictyosteliaceae</taxon>
        <taxon>Polysphondylium</taxon>
    </lineage>
</organism>
<keyword evidence="7" id="KW-1185">Reference proteome</keyword>
<dbReference type="InterPro" id="IPR056645">
    <property type="entry name" value="DUF7743"/>
</dbReference>
<evidence type="ECO:0000259" key="3">
    <source>
        <dbReference type="Pfam" id="PF22933"/>
    </source>
</evidence>
<protein>
    <recommendedName>
        <fullName evidence="8">EGF-like domain-containing protein</fullName>
    </recommendedName>
</protein>
<dbReference type="InterPro" id="IPR055462">
    <property type="entry name" value="DUF7034"/>
</dbReference>
<feature type="transmembrane region" description="Helical" evidence="2">
    <location>
        <begin position="1287"/>
        <end position="1310"/>
    </location>
</feature>
<dbReference type="Proteomes" id="UP000695562">
    <property type="component" value="Unassembled WGS sequence"/>
</dbReference>
<evidence type="ECO:0000313" key="6">
    <source>
        <dbReference type="EMBL" id="KAF2078290.1"/>
    </source>
</evidence>
<dbReference type="EMBL" id="AJWJ01000007">
    <property type="protein sequence ID" value="KAF2078290.1"/>
    <property type="molecule type" value="Genomic_DNA"/>
</dbReference>
<feature type="domain" description="ComC supersandwich" evidence="3">
    <location>
        <begin position="1043"/>
        <end position="1260"/>
    </location>
</feature>
<evidence type="ECO:0000256" key="2">
    <source>
        <dbReference type="SAM" id="Phobius"/>
    </source>
</evidence>
<feature type="domain" description="DUF7743" evidence="5">
    <location>
        <begin position="384"/>
        <end position="484"/>
    </location>
</feature>
<evidence type="ECO:0000259" key="5">
    <source>
        <dbReference type="Pfam" id="PF24893"/>
    </source>
</evidence>
<keyword evidence="2" id="KW-1133">Transmembrane helix</keyword>
<sequence>MLPIGGVEPYADTGGTCTMAYIITVAKSLAGTSLSGCALVVTPPSTFCSIMTAEHNSTHYSALIFSQIKADVVPYINMQIQVTYTGMASETYLLGHSNGTVLSYTCEEMPTSSVIFLQASTPKVSISSNKVNNLEFISYLNVNTEVFKRPMTAIQSYSNFVGVELTVLSLSRMMAKFTLLEIAPQAEILLGSPNNNMISIPNPFYSLDYPSVVFQTFIPTQFENRPSFGYFIKLHSTSNNNIIPPLNFPLVPLEGLEFHDMNYYYKNDIDNFQPKMYTNQAFLPFWDVLPPGPRSALTVNPIIEVGLVTVEFSTPTRFSFLQNQEIVPQTIYPSYPFGLVSRGTDTKRNYAVSLATREGQKELLLFVGTPDKNVIQSTLLPTPVDTVAPQIASIDVIVLNQTHSILRVGATDDLSGIDFIIFVTPARQLYINKNNLVSGTLTNGIYEIMVPFKKSFSVTQVLVKDLGGSLNTLNTLNMYFNFGLPYQQLTSKKLLIFTFSKLTVDVSNGPVDVFAYAKLDQTTVERNEQNSIHLKLYFSPMLGNPMVQGIYNESLGQYVFAFRVPAQLMAGALEYSVIVNEEKELTSAILTGLFDTTAQLMVLNTNNTDMMFPLVTSLLTKPISPALLNNSQLLAAIQFVSWTITFSDLSGVKKAIVGISSEFDVQGKNYSFDCAGQTVCQKTVNYFYDLNSCQNMNLFIQYVYTEDMLGNKGESVRYSNTGMHPFYQYDLSTTDFRQITDCTSPPIDTNPPAITQLDIKGTTPTNYQDTVVVTFTVEDDNVGISLDHTPSCYFNAGENEFIQSVANATKLNSDKSVEYTCTFLLSPRFSPVAYLSIYGISDKLFNFIGFSSKGLKDLSLANSYTLQTVPGSFMFIESTSSLENSTDVLYIYGTGFSISSQNAVEIQTDTDKVTINPSTRSGIVLVLNNIPASSQYQITVTNIAQRSNTVTVKGSLPAPSSTPSLTPSLTPSSTPSSNPTPSPTPTPCNSDCGAPLSYGTCLNGACVCNAPHSGLDCKSVITKPIIQPDTDKPSVNLTLPSNTDTGQQSQNSPTFTSFIAVVSIRELDLNGASIAQHEFNNDKWIYIKEGSSKTDQLETIQYKYTIDNTLNTTITSTMQVFSQASNITFGTQQLYMNANTIKFTFNITQYPFTQSTNSLQLVMTAALQSSESVGCSYKEFIDDASNSQYLKLQIQDRTLFGRFIKFGIIDGRERVISNTQLDSSYGGSSLSKSSSDQSFIGLNIPFYIQQAVLDPDFSVLIDSVSASDRENSVCTFESKKKLTTAQIAGIAVGGAVFLFIVTAVSIFFYTKKSTSKLSLKLRRMGSYR</sequence>
<accession>A0A8J4Q2W1</accession>
<proteinExistence type="predicted"/>
<name>A0A8J4Q2W1_9MYCE</name>
<reference evidence="6" key="1">
    <citation type="submission" date="2020-01" db="EMBL/GenBank/DDBJ databases">
        <title>Development of genomics and gene disruption for Polysphondylium violaceum indicates a role for the polyketide synthase stlB in stalk morphogenesis.</title>
        <authorList>
            <person name="Narita B."/>
            <person name="Kawabe Y."/>
            <person name="Kin K."/>
            <person name="Saito T."/>
            <person name="Gibbs R."/>
            <person name="Kuspa A."/>
            <person name="Muzny D."/>
            <person name="Queller D."/>
            <person name="Richards S."/>
            <person name="Strassman J."/>
            <person name="Sucgang R."/>
            <person name="Worley K."/>
            <person name="Schaap P."/>
        </authorList>
    </citation>
    <scope>NUCLEOTIDE SEQUENCE</scope>
    <source>
        <strain evidence="6">QSvi11</strain>
    </source>
</reference>
<dbReference type="PANTHER" id="PTHR31378">
    <property type="entry name" value="EGF-LIKE DOMAIN-CONTAINING PROTEIN-RELATED-RELATED"/>
    <property type="match status" value="1"/>
</dbReference>
<feature type="domain" description="DUF7034" evidence="4">
    <location>
        <begin position="752"/>
        <end position="865"/>
    </location>
</feature>
<keyword evidence="2" id="KW-0812">Transmembrane</keyword>